<dbReference type="AlphaFoldDB" id="A0A316VFH3"/>
<feature type="region of interest" description="Disordered" evidence="1">
    <location>
        <begin position="1"/>
        <end position="143"/>
    </location>
</feature>
<dbReference type="InParanoid" id="A0A316VFH3"/>
<gene>
    <name evidence="2" type="ORF">FA14DRAFT_160957</name>
</gene>
<dbReference type="Proteomes" id="UP000245771">
    <property type="component" value="Unassembled WGS sequence"/>
</dbReference>
<feature type="compositionally biased region" description="Basic residues" evidence="1">
    <location>
        <begin position="56"/>
        <end position="68"/>
    </location>
</feature>
<proteinExistence type="predicted"/>
<keyword evidence="3" id="KW-1185">Reference proteome</keyword>
<dbReference type="OrthoDB" id="3364905at2759"/>
<accession>A0A316VFH3</accession>
<dbReference type="GeneID" id="37020687"/>
<reference evidence="2 3" key="1">
    <citation type="journal article" date="2018" name="Mol. Biol. Evol.">
        <title>Broad Genomic Sampling Reveals a Smut Pathogenic Ancestry of the Fungal Clade Ustilaginomycotina.</title>
        <authorList>
            <person name="Kijpornyongpan T."/>
            <person name="Mondo S.J."/>
            <person name="Barry K."/>
            <person name="Sandor L."/>
            <person name="Lee J."/>
            <person name="Lipzen A."/>
            <person name="Pangilinan J."/>
            <person name="LaButti K."/>
            <person name="Hainaut M."/>
            <person name="Henrissat B."/>
            <person name="Grigoriev I.V."/>
            <person name="Spatafora J.W."/>
            <person name="Aime M.C."/>
        </authorList>
    </citation>
    <scope>NUCLEOTIDE SEQUENCE [LARGE SCALE GENOMIC DNA]</scope>
    <source>
        <strain evidence="2 3">MCA 3882</strain>
    </source>
</reference>
<evidence type="ECO:0000256" key="1">
    <source>
        <dbReference type="SAM" id="MobiDB-lite"/>
    </source>
</evidence>
<dbReference type="RefSeq" id="XP_025356366.1">
    <property type="nucleotide sequence ID" value="XM_025498906.1"/>
</dbReference>
<feature type="compositionally biased region" description="Acidic residues" evidence="1">
    <location>
        <begin position="33"/>
        <end position="42"/>
    </location>
</feature>
<sequence length="457" mass="50086">MTTLADELDLDPAFNDLSMSQGQRGVGMPMSMDMEEEEEDGYDDRASSSVESSPARTRRRAPFARRGRAAAMGGNVSSDEEDNRASLNNDAGFSLADELGGHRQRTNGVSLADEVNDSNSNDEDPRHPTSTDSIDDEARARKDQEHYLVSSEILGDSIRQTDAFLHKLRKVADTGTTTANTTLPSSTSSNSITSGVAGIDDTASIEKTAAGIVRQLRDHTQLREGQVRELQEYDRILRRAFEEGGEYLIALAESEEISENPGAEVTILPEERDPLGVTAAAAASINRRNHPRDDSIMSDDGDDSALTAVSPSQTFADLSLADDTAKGRVPTTFQNLIGLQQSTSDLIVSLGAIHEHSQIAHASMGDAQRRIRNIRTVLTNWQQEIRSIEQSQSWIASWESGNLSNDAAHKRPDDIREWTQGHLDKFQRTLDEAHNRAQELLKPVKDPVLDRLAATKA</sequence>
<feature type="compositionally biased region" description="Acidic residues" evidence="1">
    <location>
        <begin position="1"/>
        <end position="10"/>
    </location>
</feature>
<name>A0A316VFH3_9BASI</name>
<organism evidence="2 3">
    <name type="scientific">Meira miltonrushii</name>
    <dbReference type="NCBI Taxonomy" id="1280837"/>
    <lineage>
        <taxon>Eukaryota</taxon>
        <taxon>Fungi</taxon>
        <taxon>Dikarya</taxon>
        <taxon>Basidiomycota</taxon>
        <taxon>Ustilaginomycotina</taxon>
        <taxon>Exobasidiomycetes</taxon>
        <taxon>Exobasidiales</taxon>
        <taxon>Brachybasidiaceae</taxon>
        <taxon>Meira</taxon>
    </lineage>
</organism>
<dbReference type="EMBL" id="KZ819603">
    <property type="protein sequence ID" value="PWN36064.1"/>
    <property type="molecule type" value="Genomic_DNA"/>
</dbReference>
<protein>
    <submittedName>
        <fullName evidence="2">Uncharacterized protein</fullName>
    </submittedName>
</protein>
<evidence type="ECO:0000313" key="3">
    <source>
        <dbReference type="Proteomes" id="UP000245771"/>
    </source>
</evidence>
<evidence type="ECO:0000313" key="2">
    <source>
        <dbReference type="EMBL" id="PWN36064.1"/>
    </source>
</evidence>